<evidence type="ECO:0000313" key="1">
    <source>
        <dbReference type="EMBL" id="ABS44160.1"/>
    </source>
</evidence>
<proteinExistence type="predicted"/>
<protein>
    <submittedName>
        <fullName evidence="1">Uncharacterized protein</fullName>
    </submittedName>
</protein>
<gene>
    <name evidence="1" type="ordered locus">JJD26997_1039</name>
</gene>
<dbReference type="Proteomes" id="UP000002302">
    <property type="component" value="Chromosome"/>
</dbReference>
<dbReference type="HOGENOM" id="CLU_3286444_0_0_7"/>
<accession>A7H3Q4</accession>
<dbReference type="KEGG" id="cjd:JJD26997_1039"/>
<dbReference type="EMBL" id="CP000768">
    <property type="protein sequence ID" value="ABS44160.1"/>
    <property type="molecule type" value="Genomic_DNA"/>
</dbReference>
<evidence type="ECO:0000313" key="2">
    <source>
        <dbReference type="Proteomes" id="UP000002302"/>
    </source>
</evidence>
<name>A7H3Q4_CAMJD</name>
<sequence length="40" mass="4751">MILSTNLFISQAKMPNIAYIEKLKRENIIIRIKPYNPVYI</sequence>
<dbReference type="AlphaFoldDB" id="A7H3Q4"/>
<organism evidence="1 2">
    <name type="scientific">Campylobacter jejuni subsp. doylei (strain ATCC BAA-1458 / RM4099 / 269.97)</name>
    <dbReference type="NCBI Taxonomy" id="360109"/>
    <lineage>
        <taxon>Bacteria</taxon>
        <taxon>Pseudomonadati</taxon>
        <taxon>Campylobacterota</taxon>
        <taxon>Epsilonproteobacteria</taxon>
        <taxon>Campylobacterales</taxon>
        <taxon>Campylobacteraceae</taxon>
        <taxon>Campylobacter</taxon>
    </lineage>
</organism>
<reference evidence="2" key="1">
    <citation type="submission" date="2007-07" db="EMBL/GenBank/DDBJ databases">
        <title>Complete genome sequence of Campylobacter jejuni subsp doylei 269.97 isolated from human blood.</title>
        <authorList>
            <person name="Fouts D.E."/>
            <person name="Mongodin E.F."/>
            <person name="Puiu D."/>
            <person name="Sebastian Y."/>
            <person name="Miller W.G."/>
            <person name="Mandrell R.E."/>
            <person name="Lastovica A.J."/>
            <person name="Nelson K.E."/>
        </authorList>
    </citation>
    <scope>NUCLEOTIDE SEQUENCE [LARGE SCALE GENOMIC DNA]</scope>
    <source>
        <strain evidence="2">ATCC BAA-1458 / RM4099 / 269.97</strain>
    </source>
</reference>